<dbReference type="FunCoup" id="A0A4Q1BIT9">
    <property type="interactions" value="408"/>
</dbReference>
<keyword evidence="14" id="KW-1185">Reference proteome</keyword>
<dbReference type="GO" id="GO:0031201">
    <property type="term" value="C:SNARE complex"/>
    <property type="evidence" value="ECO:0007669"/>
    <property type="project" value="TreeGrafter"/>
</dbReference>
<proteinExistence type="inferred from homology"/>
<dbReference type="InterPro" id="IPR006012">
    <property type="entry name" value="Syntaxin/epimorphin_CS"/>
</dbReference>
<feature type="domain" description="T-SNARE coiled-coil homology" evidence="12">
    <location>
        <begin position="240"/>
        <end position="302"/>
    </location>
</feature>
<dbReference type="GO" id="GO:0048278">
    <property type="term" value="P:vesicle docking"/>
    <property type="evidence" value="ECO:0007669"/>
    <property type="project" value="TreeGrafter"/>
</dbReference>
<evidence type="ECO:0000259" key="12">
    <source>
        <dbReference type="PROSITE" id="PS50192"/>
    </source>
</evidence>
<dbReference type="PANTHER" id="PTHR19957">
    <property type="entry name" value="SYNTAXIN"/>
    <property type="match status" value="1"/>
</dbReference>
<evidence type="ECO:0000256" key="7">
    <source>
        <dbReference type="ARBA" id="ARBA00023034"/>
    </source>
</evidence>
<dbReference type="Gene3D" id="1.20.58.70">
    <property type="match status" value="1"/>
</dbReference>
<keyword evidence="8" id="KW-0175">Coiled coil</keyword>
<sequence length="395" mass="44194">MSFTYPSSPGSSSSVFIPFNSPSSNPVVQPVTRSRTLFYLSIRDSSIPYSSRRKGKGRQYGETLDVADEEQGLMDGQDGRSGLPPRWVDISEEVEEILSRLKPKIAQLDKLHAKHVLPGFTDRTAEEREIERQTSEITRDFRKCSSLIGTIVPSRKNSRVETLTAKNVQRGLAQKVQDASGQFRKKQRVYMQKLQGHAIKNKDILAASGAIKLHGPEGIDELKEDEEASQMQSQSQVAVDIDIDKRTKEITQIASSISELADLFRDLGNLVVAQGTVLDSVEYNVQTTARELTGAVEELKTAQRYQANTGRRKCILFLVLCIVGVIIVLIYKPRSHDAIPVVPSDSTDYPVNTIHSEYYFIPSHSRSHIKSRPTKTRRPVVRPSPLPDYIGDDEE</sequence>
<dbReference type="OrthoDB" id="10251371at2759"/>
<dbReference type="InParanoid" id="A0A4Q1BIT9"/>
<keyword evidence="6 11" id="KW-1133">Transmembrane helix</keyword>
<evidence type="ECO:0000256" key="4">
    <source>
        <dbReference type="ARBA" id="ARBA00022692"/>
    </source>
</evidence>
<evidence type="ECO:0000256" key="10">
    <source>
        <dbReference type="SAM" id="MobiDB-lite"/>
    </source>
</evidence>
<feature type="transmembrane region" description="Helical" evidence="11">
    <location>
        <begin position="314"/>
        <end position="331"/>
    </location>
</feature>
<evidence type="ECO:0000256" key="9">
    <source>
        <dbReference type="ARBA" id="ARBA00023136"/>
    </source>
</evidence>
<feature type="compositionally biased region" description="Basic residues" evidence="10">
    <location>
        <begin position="369"/>
        <end position="380"/>
    </location>
</feature>
<evidence type="ECO:0000256" key="11">
    <source>
        <dbReference type="SAM" id="Phobius"/>
    </source>
</evidence>
<evidence type="ECO:0000256" key="3">
    <source>
        <dbReference type="ARBA" id="ARBA00022448"/>
    </source>
</evidence>
<dbReference type="SUPFAM" id="SSF47661">
    <property type="entry name" value="t-snare proteins"/>
    <property type="match status" value="1"/>
</dbReference>
<dbReference type="GO" id="GO:0006906">
    <property type="term" value="P:vesicle fusion"/>
    <property type="evidence" value="ECO:0007669"/>
    <property type="project" value="TreeGrafter"/>
</dbReference>
<dbReference type="InterPro" id="IPR045242">
    <property type="entry name" value="Syntaxin"/>
</dbReference>
<dbReference type="EMBL" id="SDIL01000067">
    <property type="protein sequence ID" value="RXK37502.1"/>
    <property type="molecule type" value="Genomic_DNA"/>
</dbReference>
<evidence type="ECO:0000256" key="8">
    <source>
        <dbReference type="ARBA" id="ARBA00023054"/>
    </source>
</evidence>
<name>A0A4Q1BIT9_TREME</name>
<dbReference type="GO" id="GO:0005484">
    <property type="term" value="F:SNAP receptor activity"/>
    <property type="evidence" value="ECO:0007669"/>
    <property type="project" value="InterPro"/>
</dbReference>
<organism evidence="13 14">
    <name type="scientific">Tremella mesenterica</name>
    <name type="common">Jelly fungus</name>
    <dbReference type="NCBI Taxonomy" id="5217"/>
    <lineage>
        <taxon>Eukaryota</taxon>
        <taxon>Fungi</taxon>
        <taxon>Dikarya</taxon>
        <taxon>Basidiomycota</taxon>
        <taxon>Agaricomycotina</taxon>
        <taxon>Tremellomycetes</taxon>
        <taxon>Tremellales</taxon>
        <taxon>Tremellaceae</taxon>
        <taxon>Tremella</taxon>
    </lineage>
</organism>
<dbReference type="InterPro" id="IPR010989">
    <property type="entry name" value="SNARE"/>
</dbReference>
<evidence type="ECO:0000256" key="5">
    <source>
        <dbReference type="ARBA" id="ARBA00022927"/>
    </source>
</evidence>
<dbReference type="PROSITE" id="PS50192">
    <property type="entry name" value="T_SNARE"/>
    <property type="match status" value="1"/>
</dbReference>
<dbReference type="Proteomes" id="UP000289152">
    <property type="component" value="Unassembled WGS sequence"/>
</dbReference>
<evidence type="ECO:0000313" key="14">
    <source>
        <dbReference type="Proteomes" id="UP000289152"/>
    </source>
</evidence>
<evidence type="ECO:0000313" key="13">
    <source>
        <dbReference type="EMBL" id="RXK37502.1"/>
    </source>
</evidence>
<gene>
    <name evidence="13" type="ORF">M231_05223</name>
</gene>
<evidence type="ECO:0000256" key="2">
    <source>
        <dbReference type="ARBA" id="ARBA00009063"/>
    </source>
</evidence>
<comment type="similarity">
    <text evidence="2">Belongs to the syntaxin family.</text>
</comment>
<dbReference type="SMART" id="SM00397">
    <property type="entry name" value="t_SNARE"/>
    <property type="match status" value="1"/>
</dbReference>
<reference evidence="13 14" key="1">
    <citation type="submission" date="2016-06" db="EMBL/GenBank/DDBJ databases">
        <title>Evolution of pathogenesis and genome organization in the Tremellales.</title>
        <authorList>
            <person name="Cuomo C."/>
            <person name="Litvintseva A."/>
            <person name="Heitman J."/>
            <person name="Chen Y."/>
            <person name="Sun S."/>
            <person name="Springer D."/>
            <person name="Dromer F."/>
            <person name="Young S."/>
            <person name="Zeng Q."/>
            <person name="Chapman S."/>
            <person name="Gujja S."/>
            <person name="Saif S."/>
            <person name="Birren B."/>
        </authorList>
    </citation>
    <scope>NUCLEOTIDE SEQUENCE [LARGE SCALE GENOMIC DNA]</scope>
    <source>
        <strain evidence="13 14">ATCC 28783</strain>
    </source>
</reference>
<evidence type="ECO:0000256" key="1">
    <source>
        <dbReference type="ARBA" id="ARBA00004409"/>
    </source>
</evidence>
<dbReference type="GO" id="GO:0000149">
    <property type="term" value="F:SNARE binding"/>
    <property type="evidence" value="ECO:0007669"/>
    <property type="project" value="TreeGrafter"/>
</dbReference>
<keyword evidence="9 11" id="KW-0472">Membrane</keyword>
<dbReference type="AlphaFoldDB" id="A0A4Q1BIT9"/>
<dbReference type="CDD" id="cd15845">
    <property type="entry name" value="SNARE_syntaxin16"/>
    <property type="match status" value="1"/>
</dbReference>
<comment type="subcellular location">
    <subcellularLocation>
        <location evidence="1">Golgi apparatus membrane</location>
        <topology evidence="1">Single-pass type IV membrane protein</topology>
    </subcellularLocation>
</comment>
<keyword evidence="7" id="KW-0333">Golgi apparatus</keyword>
<dbReference type="VEuPathDB" id="FungiDB:TREMEDRAFT_60250"/>
<keyword evidence="4 11" id="KW-0812">Transmembrane</keyword>
<keyword evidence="3" id="KW-0813">Transport</keyword>
<dbReference type="STRING" id="5217.A0A4Q1BIT9"/>
<dbReference type="GO" id="GO:0006886">
    <property type="term" value="P:intracellular protein transport"/>
    <property type="evidence" value="ECO:0007669"/>
    <property type="project" value="InterPro"/>
</dbReference>
<dbReference type="InterPro" id="IPR000727">
    <property type="entry name" value="T_SNARE_dom"/>
</dbReference>
<dbReference type="PANTHER" id="PTHR19957:SF83">
    <property type="entry name" value="SYNTAXIN-16"/>
    <property type="match status" value="1"/>
</dbReference>
<accession>A0A4Q1BIT9</accession>
<evidence type="ECO:0000256" key="6">
    <source>
        <dbReference type="ARBA" id="ARBA00022989"/>
    </source>
</evidence>
<dbReference type="GO" id="GO:0000139">
    <property type="term" value="C:Golgi membrane"/>
    <property type="evidence" value="ECO:0007669"/>
    <property type="project" value="UniProtKB-SubCell"/>
</dbReference>
<dbReference type="PROSITE" id="PS00914">
    <property type="entry name" value="SYNTAXIN"/>
    <property type="match status" value="1"/>
</dbReference>
<dbReference type="Pfam" id="PF05739">
    <property type="entry name" value="SNARE"/>
    <property type="match status" value="1"/>
</dbReference>
<feature type="region of interest" description="Disordered" evidence="10">
    <location>
        <begin position="369"/>
        <end position="395"/>
    </location>
</feature>
<protein>
    <submittedName>
        <fullName evidence="13">Syntaxin 16</fullName>
    </submittedName>
</protein>
<keyword evidence="5" id="KW-0653">Protein transport</keyword>
<comment type="caution">
    <text evidence="13">The sequence shown here is derived from an EMBL/GenBank/DDBJ whole genome shotgun (WGS) entry which is preliminary data.</text>
</comment>